<keyword evidence="2" id="KW-1185">Reference proteome</keyword>
<dbReference type="InterPro" id="IPR016527">
    <property type="entry name" value="ORC4"/>
</dbReference>
<evidence type="ECO:0000313" key="1">
    <source>
        <dbReference type="EnsemblPlants" id="AET3Gv20639800.23"/>
    </source>
</evidence>
<dbReference type="GO" id="GO:0003688">
    <property type="term" value="F:DNA replication origin binding"/>
    <property type="evidence" value="ECO:0007669"/>
    <property type="project" value="TreeGrafter"/>
</dbReference>
<dbReference type="Proteomes" id="UP000015105">
    <property type="component" value="Chromosome 3D"/>
</dbReference>
<protein>
    <submittedName>
        <fullName evidence="1">Uncharacterized protein</fullName>
    </submittedName>
</protein>
<reference evidence="1" key="3">
    <citation type="journal article" date="2017" name="Nature">
        <title>Genome sequence of the progenitor of the wheat D genome Aegilops tauschii.</title>
        <authorList>
            <person name="Luo M.C."/>
            <person name="Gu Y.Q."/>
            <person name="Puiu D."/>
            <person name="Wang H."/>
            <person name="Twardziok S.O."/>
            <person name="Deal K.R."/>
            <person name="Huo N."/>
            <person name="Zhu T."/>
            <person name="Wang L."/>
            <person name="Wang Y."/>
            <person name="McGuire P.E."/>
            <person name="Liu S."/>
            <person name="Long H."/>
            <person name="Ramasamy R.K."/>
            <person name="Rodriguez J.C."/>
            <person name="Van S.L."/>
            <person name="Yuan L."/>
            <person name="Wang Z."/>
            <person name="Xia Z."/>
            <person name="Xiao L."/>
            <person name="Anderson O.D."/>
            <person name="Ouyang S."/>
            <person name="Liang Y."/>
            <person name="Zimin A.V."/>
            <person name="Pertea G."/>
            <person name="Qi P."/>
            <person name="Bennetzen J.L."/>
            <person name="Dai X."/>
            <person name="Dawson M.W."/>
            <person name="Muller H.G."/>
            <person name="Kugler K."/>
            <person name="Rivarola-Duarte L."/>
            <person name="Spannagl M."/>
            <person name="Mayer K.F.X."/>
            <person name="Lu F.H."/>
            <person name="Bevan M.W."/>
            <person name="Leroy P."/>
            <person name="Li P."/>
            <person name="You F.M."/>
            <person name="Sun Q."/>
            <person name="Liu Z."/>
            <person name="Lyons E."/>
            <person name="Wicker T."/>
            <person name="Salzberg S.L."/>
            <person name="Devos K.M."/>
            <person name="Dvorak J."/>
        </authorList>
    </citation>
    <scope>NUCLEOTIDE SEQUENCE [LARGE SCALE GENOMIC DNA]</scope>
    <source>
        <strain evidence="1">cv. AL8/78</strain>
    </source>
</reference>
<sequence length="115" mass="11733">MLPSPAHTAALSLAWRLPGCPSSPSVALQALPVAAPPPSSSAARQLTPMAAAPVASQAQAVLRGRLCDPAFVHSRLRSSPDTNYSKLKYLVSSSVSEACNNSVLLLGPRGCGKGA</sequence>
<dbReference type="GO" id="GO:0005664">
    <property type="term" value="C:nuclear origin of replication recognition complex"/>
    <property type="evidence" value="ECO:0007669"/>
    <property type="project" value="TreeGrafter"/>
</dbReference>
<reference evidence="1" key="5">
    <citation type="journal article" date="2021" name="G3 (Bethesda)">
        <title>Aegilops tauschii genome assembly Aet v5.0 features greater sequence contiguity and improved annotation.</title>
        <authorList>
            <person name="Wang L."/>
            <person name="Zhu T."/>
            <person name="Rodriguez J.C."/>
            <person name="Deal K.R."/>
            <person name="Dubcovsky J."/>
            <person name="McGuire P.E."/>
            <person name="Lux T."/>
            <person name="Spannagl M."/>
            <person name="Mayer K.F.X."/>
            <person name="Baldrich P."/>
            <person name="Meyers B.C."/>
            <person name="Huo N."/>
            <person name="Gu Y.Q."/>
            <person name="Zhou H."/>
            <person name="Devos K.M."/>
            <person name="Bennetzen J.L."/>
            <person name="Unver T."/>
            <person name="Budak H."/>
            <person name="Gulick P.J."/>
            <person name="Galiba G."/>
            <person name="Kalapos B."/>
            <person name="Nelson D.R."/>
            <person name="Li P."/>
            <person name="You F.M."/>
            <person name="Luo M.C."/>
            <person name="Dvorak J."/>
        </authorList>
    </citation>
    <scope>NUCLEOTIDE SEQUENCE [LARGE SCALE GENOMIC DNA]</scope>
    <source>
        <strain evidence="1">cv. AL8/78</strain>
    </source>
</reference>
<reference evidence="2" key="2">
    <citation type="journal article" date="2017" name="Nat. Plants">
        <title>The Aegilops tauschii genome reveals multiple impacts of transposons.</title>
        <authorList>
            <person name="Zhao G."/>
            <person name="Zou C."/>
            <person name="Li K."/>
            <person name="Wang K."/>
            <person name="Li T."/>
            <person name="Gao L."/>
            <person name="Zhang X."/>
            <person name="Wang H."/>
            <person name="Yang Z."/>
            <person name="Liu X."/>
            <person name="Jiang W."/>
            <person name="Mao L."/>
            <person name="Kong X."/>
            <person name="Jiao Y."/>
            <person name="Jia J."/>
        </authorList>
    </citation>
    <scope>NUCLEOTIDE SEQUENCE [LARGE SCALE GENOMIC DNA]</scope>
    <source>
        <strain evidence="2">cv. AL8/78</strain>
    </source>
</reference>
<reference evidence="1" key="4">
    <citation type="submission" date="2019-03" db="UniProtKB">
        <authorList>
            <consortium name="EnsemblPlants"/>
        </authorList>
    </citation>
    <scope>IDENTIFICATION</scope>
</reference>
<organism evidence="1 2">
    <name type="scientific">Aegilops tauschii subsp. strangulata</name>
    <name type="common">Goatgrass</name>
    <dbReference type="NCBI Taxonomy" id="200361"/>
    <lineage>
        <taxon>Eukaryota</taxon>
        <taxon>Viridiplantae</taxon>
        <taxon>Streptophyta</taxon>
        <taxon>Embryophyta</taxon>
        <taxon>Tracheophyta</taxon>
        <taxon>Spermatophyta</taxon>
        <taxon>Magnoliopsida</taxon>
        <taxon>Liliopsida</taxon>
        <taxon>Poales</taxon>
        <taxon>Poaceae</taxon>
        <taxon>BOP clade</taxon>
        <taxon>Pooideae</taxon>
        <taxon>Triticodae</taxon>
        <taxon>Triticeae</taxon>
        <taxon>Triticinae</taxon>
        <taxon>Aegilops</taxon>
    </lineage>
</organism>
<proteinExistence type="predicted"/>
<evidence type="ECO:0000313" key="2">
    <source>
        <dbReference type="Proteomes" id="UP000015105"/>
    </source>
</evidence>
<reference evidence="2" key="1">
    <citation type="journal article" date="2014" name="Science">
        <title>Ancient hybridizations among the ancestral genomes of bread wheat.</title>
        <authorList>
            <consortium name="International Wheat Genome Sequencing Consortium,"/>
            <person name="Marcussen T."/>
            <person name="Sandve S.R."/>
            <person name="Heier L."/>
            <person name="Spannagl M."/>
            <person name="Pfeifer M."/>
            <person name="Jakobsen K.S."/>
            <person name="Wulff B.B."/>
            <person name="Steuernagel B."/>
            <person name="Mayer K.F."/>
            <person name="Olsen O.A."/>
        </authorList>
    </citation>
    <scope>NUCLEOTIDE SEQUENCE [LARGE SCALE GENOMIC DNA]</scope>
    <source>
        <strain evidence="2">cv. AL8/78</strain>
    </source>
</reference>
<dbReference type="PANTHER" id="PTHR12087">
    <property type="entry name" value="ORIGIN RECOGNITION COMPLEX SUBUNIT 4"/>
    <property type="match status" value="1"/>
</dbReference>
<dbReference type="Gramene" id="AET3Gv20639800.23">
    <property type="protein sequence ID" value="AET3Gv20639800.23"/>
    <property type="gene ID" value="AET3Gv20639800"/>
</dbReference>
<dbReference type="EnsemblPlants" id="AET3Gv20639800.23">
    <property type="protein sequence ID" value="AET3Gv20639800.23"/>
    <property type="gene ID" value="AET3Gv20639800"/>
</dbReference>
<dbReference type="PANTHER" id="PTHR12087:SF0">
    <property type="entry name" value="ORIGIN RECOGNITION COMPLEX SUBUNIT 4"/>
    <property type="match status" value="1"/>
</dbReference>
<name>A0A453FD22_AEGTS</name>
<accession>A0A453FD22</accession>
<dbReference type="GO" id="GO:0006270">
    <property type="term" value="P:DNA replication initiation"/>
    <property type="evidence" value="ECO:0007669"/>
    <property type="project" value="TreeGrafter"/>
</dbReference>
<dbReference type="AlphaFoldDB" id="A0A453FD22"/>